<dbReference type="InterPro" id="IPR008615">
    <property type="entry name" value="FNIP"/>
</dbReference>
<keyword evidence="2" id="KW-1185">Reference proteome</keyword>
<dbReference type="PANTHER" id="PTHR32134:SF173">
    <property type="entry name" value="FNIP REPEAT-CONTAINING PROTEIN-RELATED"/>
    <property type="match status" value="1"/>
</dbReference>
<dbReference type="RefSeq" id="XP_004350262.1">
    <property type="nucleotide sequence ID" value="XM_004350212.1"/>
</dbReference>
<evidence type="ECO:0008006" key="3">
    <source>
        <dbReference type="Google" id="ProtNLM"/>
    </source>
</evidence>
<name>F4QC71_CACFS</name>
<dbReference type="EMBL" id="GL883029">
    <property type="protein sequence ID" value="EGG13558.1"/>
    <property type="molecule type" value="Genomic_DNA"/>
</dbReference>
<dbReference type="Pfam" id="PF05725">
    <property type="entry name" value="FNIP"/>
    <property type="match status" value="1"/>
</dbReference>
<dbReference type="Proteomes" id="UP000007797">
    <property type="component" value="Unassembled WGS sequence"/>
</dbReference>
<dbReference type="PANTHER" id="PTHR32134">
    <property type="entry name" value="FNIP REPEAT-CONTAINING PROTEIN"/>
    <property type="match status" value="1"/>
</dbReference>
<proteinExistence type="predicted"/>
<reference evidence="2" key="1">
    <citation type="journal article" date="2011" name="Genome Res.">
        <title>Phylogeny-wide analysis of social amoeba genomes highlights ancient origins for complex intercellular communication.</title>
        <authorList>
            <person name="Heidel A.J."/>
            <person name="Lawal H.M."/>
            <person name="Felder M."/>
            <person name="Schilde C."/>
            <person name="Helps N.R."/>
            <person name="Tunggal B."/>
            <person name="Rivero F."/>
            <person name="John U."/>
            <person name="Schleicher M."/>
            <person name="Eichinger L."/>
            <person name="Platzer M."/>
            <person name="Noegel A.A."/>
            <person name="Schaap P."/>
            <person name="Gloeckner G."/>
        </authorList>
    </citation>
    <scope>NUCLEOTIDE SEQUENCE [LARGE SCALE GENOMIC DNA]</scope>
    <source>
        <strain evidence="2">SH3</strain>
    </source>
</reference>
<evidence type="ECO:0000313" key="1">
    <source>
        <dbReference type="EMBL" id="EGG13558.1"/>
    </source>
</evidence>
<gene>
    <name evidence="1" type="ORF">DFA_11319</name>
</gene>
<dbReference type="AlphaFoldDB" id="F4QC71"/>
<organism evidence="1 2">
    <name type="scientific">Cavenderia fasciculata</name>
    <name type="common">Slime mold</name>
    <name type="synonym">Dictyostelium fasciculatum</name>
    <dbReference type="NCBI Taxonomy" id="261658"/>
    <lineage>
        <taxon>Eukaryota</taxon>
        <taxon>Amoebozoa</taxon>
        <taxon>Evosea</taxon>
        <taxon>Eumycetozoa</taxon>
        <taxon>Dictyostelia</taxon>
        <taxon>Acytosteliales</taxon>
        <taxon>Cavenderiaceae</taxon>
        <taxon>Cavenderia</taxon>
    </lineage>
</organism>
<sequence length="552" mass="63326">MNIIREAIMEEYEISRSVLQLRVNGRDVGEDDEQDIIKSSLKNIAKVKITTIPTSSNHYFKDSLFRISMISILHREDDNESVMNLLMTCKDAMKWKDTVVFPILPSINTIELYKNNGRINQLPRRFNRVYIESIKDRDYFKENVDGLINHHCKELNYHINEPIPAGFIPDHFIKIQVYGELEVGSIPPFTTHLLIGSSRYPQEIYKELFPDTLEMLDTAYGVIGEHSDIDDLLPHNIRVLFIASNLVHPYLFKLKKLYLMTTYDIKGSNQHELHANIRIGSIPNTIEYLYLNNCTVESGYTLPSSIKYFSINLTINSPRCIPPSVEYLFLVCDEPTTILAGWIPSSVTDLRLEGQLKLTVGCIPSSVTTLVLTGFDVSPHASVIPNSVSTLWTNTLKCRLDTTLYPNSIKYFGIYGNYAFPLKSSIPPSTKYFDYQPISTSESKFNVNGNIPNGVTHIRLGDGFDRALARRYIPDSCEYLHVSYNYNQAPLWKTVPKNLKTIHCNPKCTNISKIIPAFKQSHKNWPHEGGSEWDANFRYIDLWKKDDWHLNI</sequence>
<accession>F4QC71</accession>
<dbReference type="KEGG" id="dfa:DFA_11319"/>
<dbReference type="OrthoDB" id="24382at2759"/>
<evidence type="ECO:0000313" key="2">
    <source>
        <dbReference type="Proteomes" id="UP000007797"/>
    </source>
</evidence>
<dbReference type="GeneID" id="14865856"/>
<dbReference type="InterPro" id="IPR051251">
    <property type="entry name" value="STK_FNIP-Repeat"/>
</dbReference>
<protein>
    <recommendedName>
        <fullName evidence="3">FNIP repeat-containing protein</fullName>
    </recommendedName>
</protein>